<comment type="subcellular location">
    <subcellularLocation>
        <location evidence="6">Cell membrane</location>
        <topology evidence="6">Multi-pass membrane protein</topology>
    </subcellularLocation>
    <subcellularLocation>
        <location evidence="1">Membrane</location>
        <topology evidence="1">Multi-pass membrane protein</topology>
    </subcellularLocation>
</comment>
<sequence length="371" mass="40810">MNPLPVWTPRPRACCWSLSRSFMRRGASQFYWLRMTWGLCEDTRSESFGCTTAGPCMARRSCATRSAWRGSWIWSPVVNMEALLWVLSPDFLLRNSVYTSVLIGLVCPLVGVFLALRRLIFMGLALPQISSTGVALSLSLPFWLGITVTSFGPHGEYVLAFAGSIVCTMSAIFVLAALEHRGRGLSEGRLGTAYVVAAALGILVLAKNRYGELGWLDLLKGEVITVSSFDLWMTFAVLALAVTVLGLFHKEILLVSFDRAMAITLRKNVVFWDVVLYLLIGLTVSIAVLSVGPLIAFGFLLIPVLVVHPFVRTMRQFSVAASLLGGLASLIGFWIAYAWDLPVGPTDVVLLGLCYGIGWVAHQWIRMRRAT</sequence>
<evidence type="ECO:0000256" key="7">
    <source>
        <dbReference type="SAM" id="Phobius"/>
    </source>
</evidence>
<feature type="transmembrane region" description="Helical" evidence="7">
    <location>
        <begin position="190"/>
        <end position="211"/>
    </location>
</feature>
<comment type="caution">
    <text evidence="8">The sequence shown here is derived from an EMBL/GenBank/DDBJ whole genome shotgun (WGS) entry which is preliminary data.</text>
</comment>
<dbReference type="Pfam" id="PF00950">
    <property type="entry name" value="ABC-3"/>
    <property type="match status" value="1"/>
</dbReference>
<dbReference type="InterPro" id="IPR037294">
    <property type="entry name" value="ABC_BtuC-like"/>
</dbReference>
<feature type="transmembrane region" description="Helical" evidence="7">
    <location>
        <begin position="97"/>
        <end position="116"/>
    </location>
</feature>
<accession>A0A7C5DHN8</accession>
<feature type="transmembrane region" description="Helical" evidence="7">
    <location>
        <begin position="269"/>
        <end position="288"/>
    </location>
</feature>
<name>A0A7C5DHN8_9CHLB</name>
<dbReference type="GO" id="GO:0055085">
    <property type="term" value="P:transmembrane transport"/>
    <property type="evidence" value="ECO:0007669"/>
    <property type="project" value="InterPro"/>
</dbReference>
<evidence type="ECO:0000256" key="4">
    <source>
        <dbReference type="ARBA" id="ARBA00022989"/>
    </source>
</evidence>
<feature type="transmembrane region" description="Helical" evidence="7">
    <location>
        <begin position="348"/>
        <end position="365"/>
    </location>
</feature>
<feature type="transmembrane region" description="Helical" evidence="7">
    <location>
        <begin position="318"/>
        <end position="336"/>
    </location>
</feature>
<dbReference type="GO" id="GO:0010043">
    <property type="term" value="P:response to zinc ion"/>
    <property type="evidence" value="ECO:0007669"/>
    <property type="project" value="TreeGrafter"/>
</dbReference>
<feature type="transmembrane region" description="Helical" evidence="7">
    <location>
        <begin position="294"/>
        <end position="311"/>
    </location>
</feature>
<feature type="transmembrane region" description="Helical" evidence="7">
    <location>
        <begin position="231"/>
        <end position="248"/>
    </location>
</feature>
<feature type="transmembrane region" description="Helical" evidence="7">
    <location>
        <begin position="157"/>
        <end position="178"/>
    </location>
</feature>
<evidence type="ECO:0000256" key="6">
    <source>
        <dbReference type="RuleBase" id="RU003943"/>
    </source>
</evidence>
<evidence type="ECO:0000256" key="3">
    <source>
        <dbReference type="ARBA" id="ARBA00022692"/>
    </source>
</evidence>
<evidence type="ECO:0000256" key="2">
    <source>
        <dbReference type="ARBA" id="ARBA00008034"/>
    </source>
</evidence>
<evidence type="ECO:0000256" key="5">
    <source>
        <dbReference type="ARBA" id="ARBA00023136"/>
    </source>
</evidence>
<dbReference type="AlphaFoldDB" id="A0A7C5DHN8"/>
<dbReference type="SUPFAM" id="SSF81345">
    <property type="entry name" value="ABC transporter involved in vitamin B12 uptake, BtuC"/>
    <property type="match status" value="1"/>
</dbReference>
<evidence type="ECO:0000313" key="8">
    <source>
        <dbReference type="EMBL" id="HHE07487.1"/>
    </source>
</evidence>
<keyword evidence="6" id="KW-0813">Transport</keyword>
<feature type="transmembrane region" description="Helical" evidence="7">
    <location>
        <begin position="128"/>
        <end position="151"/>
    </location>
</feature>
<dbReference type="Gene3D" id="1.10.3470.10">
    <property type="entry name" value="ABC transporter involved in vitamin B12 uptake, BtuC"/>
    <property type="match status" value="1"/>
</dbReference>
<dbReference type="InterPro" id="IPR001626">
    <property type="entry name" value="ABC_TroCD"/>
</dbReference>
<dbReference type="EMBL" id="DRSK01000056">
    <property type="protein sequence ID" value="HHE07487.1"/>
    <property type="molecule type" value="Genomic_DNA"/>
</dbReference>
<keyword evidence="4 7" id="KW-1133">Transmembrane helix</keyword>
<evidence type="ECO:0000256" key="1">
    <source>
        <dbReference type="ARBA" id="ARBA00004141"/>
    </source>
</evidence>
<dbReference type="PANTHER" id="PTHR30477">
    <property type="entry name" value="ABC-TRANSPORTER METAL-BINDING PROTEIN"/>
    <property type="match status" value="1"/>
</dbReference>
<keyword evidence="3 6" id="KW-0812">Transmembrane</keyword>
<dbReference type="PANTHER" id="PTHR30477:SF19">
    <property type="entry name" value="METAL ABC TRANSPORTER PERMEASE"/>
    <property type="match status" value="1"/>
</dbReference>
<proteinExistence type="inferred from homology"/>
<dbReference type="Proteomes" id="UP000886059">
    <property type="component" value="Unassembled WGS sequence"/>
</dbReference>
<protein>
    <submittedName>
        <fullName evidence="8">Metal ABC transporter permease</fullName>
    </submittedName>
</protein>
<comment type="similarity">
    <text evidence="2 6">Belongs to the ABC-3 integral membrane protein family.</text>
</comment>
<dbReference type="GO" id="GO:0043190">
    <property type="term" value="C:ATP-binding cassette (ABC) transporter complex"/>
    <property type="evidence" value="ECO:0007669"/>
    <property type="project" value="InterPro"/>
</dbReference>
<organism evidence="8">
    <name type="scientific">Chlorobaculum parvum</name>
    <dbReference type="NCBI Taxonomy" id="274539"/>
    <lineage>
        <taxon>Bacteria</taxon>
        <taxon>Pseudomonadati</taxon>
        <taxon>Chlorobiota</taxon>
        <taxon>Chlorobiia</taxon>
        <taxon>Chlorobiales</taxon>
        <taxon>Chlorobiaceae</taxon>
        <taxon>Chlorobaculum</taxon>
    </lineage>
</organism>
<gene>
    <name evidence="8" type="ORF">ENL01_00950</name>
</gene>
<reference evidence="8" key="1">
    <citation type="journal article" date="2020" name="mSystems">
        <title>Genome- and Community-Level Interaction Insights into Carbon Utilization and Element Cycling Functions of Hydrothermarchaeota in Hydrothermal Sediment.</title>
        <authorList>
            <person name="Zhou Z."/>
            <person name="Liu Y."/>
            <person name="Xu W."/>
            <person name="Pan J."/>
            <person name="Luo Z.H."/>
            <person name="Li M."/>
        </authorList>
    </citation>
    <scope>NUCLEOTIDE SEQUENCE [LARGE SCALE GENOMIC DNA]</scope>
    <source>
        <strain evidence="8">HyVt-628</strain>
    </source>
</reference>
<keyword evidence="5 7" id="KW-0472">Membrane</keyword>